<proteinExistence type="predicted"/>
<evidence type="ECO:0000313" key="13">
    <source>
        <dbReference type="Proteomes" id="UP001607302"/>
    </source>
</evidence>
<protein>
    <submittedName>
        <fullName evidence="12">Facilitated trehalose transporter Tret1-like</fullName>
    </submittedName>
</protein>
<dbReference type="FunFam" id="1.20.1250.20:FF:000218">
    <property type="entry name" value="facilitated trehalose transporter Tret1"/>
    <property type="match status" value="1"/>
</dbReference>
<dbReference type="InterPro" id="IPR020846">
    <property type="entry name" value="MFS_dom"/>
</dbReference>
<evidence type="ECO:0000256" key="3">
    <source>
        <dbReference type="ARBA" id="ARBA00022475"/>
    </source>
</evidence>
<dbReference type="InterPro" id="IPR003663">
    <property type="entry name" value="Sugar/inositol_transpt"/>
</dbReference>
<organism evidence="12 13">
    <name type="scientific">Vespula squamosa</name>
    <name type="common">Southern yellow jacket</name>
    <name type="synonym">Wasp</name>
    <dbReference type="NCBI Taxonomy" id="30214"/>
    <lineage>
        <taxon>Eukaryota</taxon>
        <taxon>Metazoa</taxon>
        <taxon>Ecdysozoa</taxon>
        <taxon>Arthropoda</taxon>
        <taxon>Hexapoda</taxon>
        <taxon>Insecta</taxon>
        <taxon>Pterygota</taxon>
        <taxon>Neoptera</taxon>
        <taxon>Endopterygota</taxon>
        <taxon>Hymenoptera</taxon>
        <taxon>Apocrita</taxon>
        <taxon>Aculeata</taxon>
        <taxon>Vespoidea</taxon>
        <taxon>Vespidae</taxon>
        <taxon>Vespinae</taxon>
        <taxon>Vespula</taxon>
    </lineage>
</organism>
<name>A0ABD2AIL7_VESSQ</name>
<evidence type="ECO:0000313" key="12">
    <source>
        <dbReference type="EMBL" id="KAL2719665.1"/>
    </source>
</evidence>
<evidence type="ECO:0000256" key="1">
    <source>
        <dbReference type="ARBA" id="ARBA00004651"/>
    </source>
</evidence>
<feature type="transmembrane region" description="Helical" evidence="9">
    <location>
        <begin position="269"/>
        <end position="288"/>
    </location>
</feature>
<keyword evidence="7 9" id="KW-0472">Membrane</keyword>
<feature type="domain" description="Major facilitator superfamily (MFS) profile" evidence="11">
    <location>
        <begin position="196"/>
        <end position="629"/>
    </location>
</feature>
<dbReference type="InterPro" id="IPR028082">
    <property type="entry name" value="Peripla_BP_I"/>
</dbReference>
<dbReference type="SUPFAM" id="SSF53822">
    <property type="entry name" value="Periplasmic binding protein-like I"/>
    <property type="match status" value="1"/>
</dbReference>
<keyword evidence="3" id="KW-1003">Cell membrane</keyword>
<comment type="caution">
    <text evidence="12">The sequence shown here is derived from an EMBL/GenBank/DDBJ whole genome shotgun (WGS) entry which is preliminary data.</text>
</comment>
<dbReference type="Pfam" id="PF00083">
    <property type="entry name" value="Sugar_tr"/>
    <property type="match status" value="1"/>
</dbReference>
<dbReference type="InterPro" id="IPR001828">
    <property type="entry name" value="ANF_lig-bd_rcpt"/>
</dbReference>
<sequence length="651" mass="73131">MKRPDVPFLFLLILAAASHKSLCTQFSRGVYSILGVVSPDSFDTLHSYSNTFQMPFMTPWFPEKVLTPSSGLLDFAISMRPDYHRAIIDTVRYYGWKKIIYLYDSHDDVETRQESSVLRTYKLPAAKKRYCFERKTREAEEEDASRCFLNSEKVVRVAGPTTDKTAGGMQQEISIAKESHEVGSQRKGIMDGEMCRQALIGLMCNLLIIDSGFQEGWSTPTIAKFASREDPLRVNTDQIGWIVNLLYVGIGFGSTMPFFLMNRIGRKKTLLLSVFPKVASWVLIGLASDRASMFCGRILAGIGCGISYSVLPMYFGEISSKRTRGLLGTMLSVSLNVGVLLVCSIGLWISRFAMAMIGMCLPISFLITFPWLPESSVFLMRRNELSLAEKTLRWALGKDDIEEELEEIQRTLAMENSSKNRNFLEIVKEMYEKKGNARAFGIILILFSALSLTGGAPILAYQSEIFEKAKFEVPTNLSIIMTCCVIVIAGTICVLLVRITGKRALLLSSAPASLFALITLSIFFTLLSAGYDVSKFNWIPSVFVVIYILGYGLAMNPMPLAYLGEIFSFEMKRTAAIFTSLYYAGTTTMIIKYYQIMQDSYGTHVPLWTFAGITMILWILIYFFVPETEGKTVEEILLELRNNKEGIVEQN</sequence>
<keyword evidence="2" id="KW-0813">Transport</keyword>
<dbReference type="Proteomes" id="UP001607302">
    <property type="component" value="Unassembled WGS sequence"/>
</dbReference>
<feature type="transmembrane region" description="Helical" evidence="9">
    <location>
        <begin position="479"/>
        <end position="497"/>
    </location>
</feature>
<feature type="transmembrane region" description="Helical" evidence="9">
    <location>
        <begin position="504"/>
        <end position="526"/>
    </location>
</feature>
<keyword evidence="6 9" id="KW-1133">Transmembrane helix</keyword>
<feature type="signal peptide" evidence="10">
    <location>
        <begin position="1"/>
        <end position="23"/>
    </location>
</feature>
<feature type="transmembrane region" description="Helical" evidence="9">
    <location>
        <begin position="439"/>
        <end position="459"/>
    </location>
</feature>
<keyword evidence="4" id="KW-0762">Sugar transport</keyword>
<feature type="transmembrane region" description="Helical" evidence="9">
    <location>
        <begin position="327"/>
        <end position="349"/>
    </location>
</feature>
<keyword evidence="5 9" id="KW-0812">Transmembrane</keyword>
<feature type="transmembrane region" description="Helical" evidence="9">
    <location>
        <begin position="355"/>
        <end position="372"/>
    </location>
</feature>
<dbReference type="InterPro" id="IPR036259">
    <property type="entry name" value="MFS_trans_sf"/>
</dbReference>
<dbReference type="PRINTS" id="PR00171">
    <property type="entry name" value="SUGRTRNSPORT"/>
</dbReference>
<evidence type="ECO:0000256" key="7">
    <source>
        <dbReference type="ARBA" id="ARBA00023136"/>
    </source>
</evidence>
<dbReference type="PANTHER" id="PTHR48021">
    <property type="match status" value="1"/>
</dbReference>
<gene>
    <name evidence="12" type="ORF">V1478_011127</name>
</gene>
<dbReference type="InterPro" id="IPR005828">
    <property type="entry name" value="MFS_sugar_transport-like"/>
</dbReference>
<reference evidence="12 13" key="1">
    <citation type="journal article" date="2024" name="Ann. Entomol. Soc. Am.">
        <title>Genomic analyses of the southern and eastern yellowjacket wasps (Hymenoptera: Vespidae) reveal evolutionary signatures of social life.</title>
        <authorList>
            <person name="Catto M.A."/>
            <person name="Caine P.B."/>
            <person name="Orr S.E."/>
            <person name="Hunt B.G."/>
            <person name="Goodisman M.A.D."/>
        </authorList>
    </citation>
    <scope>NUCLEOTIDE SEQUENCE [LARGE SCALE GENOMIC DNA]</scope>
    <source>
        <strain evidence="12">233</strain>
        <tissue evidence="12">Head and thorax</tissue>
    </source>
</reference>
<evidence type="ECO:0000256" key="6">
    <source>
        <dbReference type="ARBA" id="ARBA00022989"/>
    </source>
</evidence>
<comment type="subcellular location">
    <subcellularLocation>
        <location evidence="1">Cell membrane</location>
        <topology evidence="1">Multi-pass membrane protein</topology>
    </subcellularLocation>
</comment>
<dbReference type="Pfam" id="PF01094">
    <property type="entry name" value="ANF_receptor"/>
    <property type="match status" value="1"/>
</dbReference>
<dbReference type="GO" id="GO:0005886">
    <property type="term" value="C:plasma membrane"/>
    <property type="evidence" value="ECO:0007669"/>
    <property type="project" value="UniProtKB-SubCell"/>
</dbReference>
<keyword evidence="8" id="KW-0325">Glycoprotein</keyword>
<keyword evidence="10" id="KW-0732">Signal</keyword>
<dbReference type="PANTHER" id="PTHR48021:SF46">
    <property type="entry name" value="MAJOR FACILITATOR SUPERFAMILY (MFS) PROFILE DOMAIN-CONTAINING PROTEIN"/>
    <property type="match status" value="1"/>
</dbReference>
<feature type="transmembrane region" description="Helical" evidence="9">
    <location>
        <begin position="538"/>
        <end position="563"/>
    </location>
</feature>
<dbReference type="AlphaFoldDB" id="A0ABD2AIL7"/>
<evidence type="ECO:0000256" key="8">
    <source>
        <dbReference type="ARBA" id="ARBA00023180"/>
    </source>
</evidence>
<evidence type="ECO:0000256" key="10">
    <source>
        <dbReference type="SAM" id="SignalP"/>
    </source>
</evidence>
<feature type="transmembrane region" description="Helical" evidence="9">
    <location>
        <begin position="607"/>
        <end position="625"/>
    </location>
</feature>
<dbReference type="InterPro" id="IPR050549">
    <property type="entry name" value="MFS_Trehalose_Transporter"/>
</dbReference>
<dbReference type="PROSITE" id="PS00217">
    <property type="entry name" value="SUGAR_TRANSPORT_2"/>
    <property type="match status" value="1"/>
</dbReference>
<feature type="chain" id="PRO_5044769816" evidence="10">
    <location>
        <begin position="24"/>
        <end position="651"/>
    </location>
</feature>
<feature type="transmembrane region" description="Helical" evidence="9">
    <location>
        <begin position="239"/>
        <end position="260"/>
    </location>
</feature>
<dbReference type="Gene3D" id="3.40.50.2300">
    <property type="match status" value="2"/>
</dbReference>
<evidence type="ECO:0000256" key="4">
    <source>
        <dbReference type="ARBA" id="ARBA00022597"/>
    </source>
</evidence>
<accession>A0ABD2AIL7</accession>
<dbReference type="EMBL" id="JAUDFV010000149">
    <property type="protein sequence ID" value="KAL2719665.1"/>
    <property type="molecule type" value="Genomic_DNA"/>
</dbReference>
<evidence type="ECO:0000259" key="11">
    <source>
        <dbReference type="PROSITE" id="PS50850"/>
    </source>
</evidence>
<dbReference type="InterPro" id="IPR005829">
    <property type="entry name" value="Sugar_transporter_CS"/>
</dbReference>
<keyword evidence="13" id="KW-1185">Reference proteome</keyword>
<dbReference type="SUPFAM" id="SSF103473">
    <property type="entry name" value="MFS general substrate transporter"/>
    <property type="match status" value="1"/>
</dbReference>
<evidence type="ECO:0000256" key="2">
    <source>
        <dbReference type="ARBA" id="ARBA00022448"/>
    </source>
</evidence>
<feature type="transmembrane region" description="Helical" evidence="9">
    <location>
        <begin position="294"/>
        <end position="315"/>
    </location>
</feature>
<dbReference type="Gene3D" id="1.20.1250.20">
    <property type="entry name" value="MFS general substrate transporter like domains"/>
    <property type="match status" value="1"/>
</dbReference>
<evidence type="ECO:0000256" key="9">
    <source>
        <dbReference type="SAM" id="Phobius"/>
    </source>
</evidence>
<evidence type="ECO:0000256" key="5">
    <source>
        <dbReference type="ARBA" id="ARBA00022692"/>
    </source>
</evidence>
<feature type="transmembrane region" description="Helical" evidence="9">
    <location>
        <begin position="575"/>
        <end position="595"/>
    </location>
</feature>
<dbReference type="PROSITE" id="PS50850">
    <property type="entry name" value="MFS"/>
    <property type="match status" value="1"/>
</dbReference>